<reference evidence="2" key="1">
    <citation type="journal article" date="2022" name="Plant J.">
        <title>Strategies of tolerance reflected in two North American maple genomes.</title>
        <authorList>
            <person name="McEvoy S.L."/>
            <person name="Sezen U.U."/>
            <person name="Trouern-Trend A."/>
            <person name="McMahon S.M."/>
            <person name="Schaberg P.G."/>
            <person name="Yang J."/>
            <person name="Wegrzyn J.L."/>
            <person name="Swenson N.G."/>
        </authorList>
    </citation>
    <scope>NUCLEOTIDE SEQUENCE</scope>
    <source>
        <strain evidence="2">NS2018</strain>
    </source>
</reference>
<keyword evidence="3" id="KW-1185">Reference proteome</keyword>
<protein>
    <submittedName>
        <fullName evidence="2">Uncharacterized protein</fullName>
    </submittedName>
</protein>
<sequence length="281" mass="28859">MIAQRLFSRLPARLSHLCDFDTVCDLQARAVKNSEAASKRHASGLAKEGVASPDGGDPSDGEEAGDITEGRVESGQPPVQTEAATNTPAATTPSHKGKESWRFGGGGASRGKRPAEGAPDHAARLPKRASRVVQYVVSLDEEGADEPVLAKTPSAQTATHEGPAEGANAAVPSSEEVNELYVPVSTPPQTASPSRVAFPPVAMGEPNVSSGQPQSFGRSESADRLGPSKQPGAFASSSGVAHETPPVGSNEAGEGTVSLSNFSATEICSHLINNDVYIGEG</sequence>
<feature type="region of interest" description="Disordered" evidence="1">
    <location>
        <begin position="141"/>
        <end position="256"/>
    </location>
</feature>
<evidence type="ECO:0000313" key="3">
    <source>
        <dbReference type="Proteomes" id="UP001168877"/>
    </source>
</evidence>
<dbReference type="Proteomes" id="UP001168877">
    <property type="component" value="Unassembled WGS sequence"/>
</dbReference>
<feature type="compositionally biased region" description="Basic and acidic residues" evidence="1">
    <location>
        <begin position="113"/>
        <end position="123"/>
    </location>
</feature>
<gene>
    <name evidence="2" type="ORF">LWI29_009965</name>
</gene>
<feature type="region of interest" description="Disordered" evidence="1">
    <location>
        <begin position="35"/>
        <end position="127"/>
    </location>
</feature>
<feature type="compositionally biased region" description="Polar residues" evidence="1">
    <location>
        <begin position="207"/>
        <end position="218"/>
    </location>
</feature>
<reference evidence="2" key="2">
    <citation type="submission" date="2023-06" db="EMBL/GenBank/DDBJ databases">
        <authorList>
            <person name="Swenson N.G."/>
            <person name="Wegrzyn J.L."/>
            <person name="Mcevoy S.L."/>
        </authorList>
    </citation>
    <scope>NUCLEOTIDE SEQUENCE</scope>
    <source>
        <strain evidence="2">NS2018</strain>
        <tissue evidence="2">Leaf</tissue>
    </source>
</reference>
<dbReference type="EMBL" id="JAUESC010000385">
    <property type="protein sequence ID" value="KAK0578414.1"/>
    <property type="molecule type" value="Genomic_DNA"/>
</dbReference>
<proteinExistence type="predicted"/>
<dbReference type="AlphaFoldDB" id="A0AA39RUC9"/>
<feature type="compositionally biased region" description="Acidic residues" evidence="1">
    <location>
        <begin position="57"/>
        <end position="66"/>
    </location>
</feature>
<organism evidence="2 3">
    <name type="scientific">Acer saccharum</name>
    <name type="common">Sugar maple</name>
    <dbReference type="NCBI Taxonomy" id="4024"/>
    <lineage>
        <taxon>Eukaryota</taxon>
        <taxon>Viridiplantae</taxon>
        <taxon>Streptophyta</taxon>
        <taxon>Embryophyta</taxon>
        <taxon>Tracheophyta</taxon>
        <taxon>Spermatophyta</taxon>
        <taxon>Magnoliopsida</taxon>
        <taxon>eudicotyledons</taxon>
        <taxon>Gunneridae</taxon>
        <taxon>Pentapetalae</taxon>
        <taxon>rosids</taxon>
        <taxon>malvids</taxon>
        <taxon>Sapindales</taxon>
        <taxon>Sapindaceae</taxon>
        <taxon>Hippocastanoideae</taxon>
        <taxon>Acereae</taxon>
        <taxon>Acer</taxon>
    </lineage>
</organism>
<evidence type="ECO:0000256" key="1">
    <source>
        <dbReference type="SAM" id="MobiDB-lite"/>
    </source>
</evidence>
<accession>A0AA39RUC9</accession>
<evidence type="ECO:0000313" key="2">
    <source>
        <dbReference type="EMBL" id="KAK0578414.1"/>
    </source>
</evidence>
<feature type="compositionally biased region" description="Low complexity" evidence="1">
    <location>
        <begin position="83"/>
        <end position="93"/>
    </location>
</feature>
<comment type="caution">
    <text evidence="2">The sequence shown here is derived from an EMBL/GenBank/DDBJ whole genome shotgun (WGS) entry which is preliminary data.</text>
</comment>
<name>A0AA39RUC9_ACESA</name>